<comment type="similarity">
    <text evidence="2">Belongs to the 5'-nucleotidase family.</text>
</comment>
<sequence length="751" mass="83939">MYKFSKPLSLVAAALVVAGCNSSDDNNTVVNPPVHLPELEVCKTFQNKSPMIVRGNNPDLFNQTITIGATGDMHGRIWAYDYALDAEDVNAGFTKIATLLHEERANAENMLMIDLGDTVQGNSAELFNSEPVHPVVETMNFMDYDLWVPGNHEFDFERSFLFRNLEGFKGSIISSNIIWEDNITECKTEGQEIPLLPPYQVYEFNGARVAIVGLTPSWVKVWQAASPDNFRNLDFKDEFTSVESAVNEVIDVYNPDVVIGALHYGRKENGDGVHKIASKLADKFDVIFMGHEHARFIEQVEKDSDYTKEMLEISKAGEAEFEDKSISGEYNSENRHTKVKVIEPGNWGWALAKAEIELEKDDNGKWQIVDTTLSNLKVDEIEEDTALQAEMQWVHDESVADANELIGEVKGNFTNSANGGADEATGEEQVLNNDGLRLYTTIHNAKLADAPLSALINDIQIMNIEEKGPEGIQVDVSAAAIFSDGSNLFHGQEYKKKDSANLYMYDNELVAVSIKGEQLKDYMEWSYSYFNQYVEGDITVSFNPDMPAFNYDIFGGTIKYVVDLSKQGRVEDSEGNKITDGERIEIVEIAGTDFDADATYTLAVNDYRYGTTMLAKGWITEADNLWQSTNEPVYAVRDMLTAYVDDKELLDRADFDYQNWYIKQYGIVEADGTITNPGSMIETRQDEGAGQDLWEQLQNKEICILRAEAGARSSIHKAVNINDASTYFANPLFGSAEGDALYQGCIYANQP</sequence>
<feature type="chain" id="PRO_5031592054" evidence="2">
    <location>
        <begin position="24"/>
        <end position="751"/>
    </location>
</feature>
<keyword evidence="2" id="KW-0378">Hydrolase</keyword>
<evidence type="ECO:0000313" key="5">
    <source>
        <dbReference type="EMBL" id="QIA62995.1"/>
    </source>
</evidence>
<organism evidence="5 6">
    <name type="scientific">Vibrio astriarenae</name>
    <dbReference type="NCBI Taxonomy" id="1481923"/>
    <lineage>
        <taxon>Bacteria</taxon>
        <taxon>Pseudomonadati</taxon>
        <taxon>Pseudomonadota</taxon>
        <taxon>Gammaproteobacteria</taxon>
        <taxon>Vibrionales</taxon>
        <taxon>Vibrionaceae</taxon>
        <taxon>Vibrio</taxon>
    </lineage>
</organism>
<dbReference type="PANTHER" id="PTHR11575">
    <property type="entry name" value="5'-NUCLEOTIDASE-RELATED"/>
    <property type="match status" value="1"/>
</dbReference>
<protein>
    <submittedName>
        <fullName evidence="5">Bifunctional metallophosphatase/5'-nucleotidase</fullName>
    </submittedName>
</protein>
<dbReference type="GO" id="GO:0009166">
    <property type="term" value="P:nucleotide catabolic process"/>
    <property type="evidence" value="ECO:0007669"/>
    <property type="project" value="InterPro"/>
</dbReference>
<dbReference type="PROSITE" id="PS51257">
    <property type="entry name" value="PROKAR_LIPOPROTEIN"/>
    <property type="match status" value="1"/>
</dbReference>
<reference evidence="5 6" key="1">
    <citation type="submission" date="2020-01" db="EMBL/GenBank/DDBJ databases">
        <title>Whole genome and functional gene identification of agarase of Vibrio HN897.</title>
        <authorList>
            <person name="Liu Y."/>
            <person name="Zhao Z."/>
        </authorList>
    </citation>
    <scope>NUCLEOTIDE SEQUENCE [LARGE SCALE GENOMIC DNA]</scope>
    <source>
        <strain evidence="5 6">HN897</strain>
    </source>
</reference>
<feature type="domain" description="Calcineurin-like phosphoesterase" evidence="3">
    <location>
        <begin position="66"/>
        <end position="294"/>
    </location>
</feature>
<dbReference type="InterPro" id="IPR006179">
    <property type="entry name" value="5_nucleotidase/apyrase"/>
</dbReference>
<dbReference type="Gene3D" id="3.60.21.10">
    <property type="match status" value="1"/>
</dbReference>
<dbReference type="GO" id="GO:0016787">
    <property type="term" value="F:hydrolase activity"/>
    <property type="evidence" value="ECO:0007669"/>
    <property type="project" value="UniProtKB-KW"/>
</dbReference>
<dbReference type="InterPro" id="IPR008334">
    <property type="entry name" value="5'-Nucleotdase_C"/>
</dbReference>
<dbReference type="EMBL" id="CP047475">
    <property type="protein sequence ID" value="QIA62995.1"/>
    <property type="molecule type" value="Genomic_DNA"/>
</dbReference>
<dbReference type="InterPro" id="IPR004843">
    <property type="entry name" value="Calcineurin-like_PHP"/>
</dbReference>
<keyword evidence="1 2" id="KW-0732">Signal</keyword>
<keyword evidence="6" id="KW-1185">Reference proteome</keyword>
<dbReference type="GO" id="GO:0000166">
    <property type="term" value="F:nucleotide binding"/>
    <property type="evidence" value="ECO:0007669"/>
    <property type="project" value="UniProtKB-KW"/>
</dbReference>
<dbReference type="Gene3D" id="3.90.780.10">
    <property type="entry name" value="5'-Nucleotidase, C-terminal domain"/>
    <property type="match status" value="1"/>
</dbReference>
<dbReference type="PRINTS" id="PR01607">
    <property type="entry name" value="APYRASEFAMLY"/>
</dbReference>
<evidence type="ECO:0000256" key="2">
    <source>
        <dbReference type="RuleBase" id="RU362119"/>
    </source>
</evidence>
<dbReference type="AlphaFoldDB" id="A0A7Z2T2E0"/>
<dbReference type="KEGG" id="vas:GT360_05450"/>
<keyword evidence="2" id="KW-0547">Nucleotide-binding</keyword>
<dbReference type="InterPro" id="IPR036907">
    <property type="entry name" value="5'-Nucleotdase_C_sf"/>
</dbReference>
<feature type="signal peptide" evidence="2">
    <location>
        <begin position="1"/>
        <end position="23"/>
    </location>
</feature>
<dbReference type="InterPro" id="IPR029052">
    <property type="entry name" value="Metallo-depent_PP-like"/>
</dbReference>
<dbReference type="Proteomes" id="UP000464262">
    <property type="component" value="Chromosome 1"/>
</dbReference>
<dbReference type="GO" id="GO:0030288">
    <property type="term" value="C:outer membrane-bounded periplasmic space"/>
    <property type="evidence" value="ECO:0007669"/>
    <property type="project" value="TreeGrafter"/>
</dbReference>
<dbReference type="SUPFAM" id="SSF56300">
    <property type="entry name" value="Metallo-dependent phosphatases"/>
    <property type="match status" value="1"/>
</dbReference>
<accession>A0A7Z2T2E0</accession>
<evidence type="ECO:0000259" key="3">
    <source>
        <dbReference type="Pfam" id="PF00149"/>
    </source>
</evidence>
<feature type="domain" description="5'-Nucleotidase C-terminal" evidence="4">
    <location>
        <begin position="440"/>
        <end position="609"/>
    </location>
</feature>
<dbReference type="SUPFAM" id="SSF55816">
    <property type="entry name" value="5'-nucleotidase (syn. UDP-sugar hydrolase), C-terminal domain"/>
    <property type="match status" value="1"/>
</dbReference>
<dbReference type="Pfam" id="PF00149">
    <property type="entry name" value="Metallophos"/>
    <property type="match status" value="1"/>
</dbReference>
<evidence type="ECO:0000313" key="6">
    <source>
        <dbReference type="Proteomes" id="UP000464262"/>
    </source>
</evidence>
<evidence type="ECO:0000256" key="1">
    <source>
        <dbReference type="ARBA" id="ARBA00022729"/>
    </source>
</evidence>
<dbReference type="PANTHER" id="PTHR11575:SF6">
    <property type="entry name" value="2',3'-CYCLIC-NUCLEOTIDE 2'-PHOSPHODIESTERASE_3'-NUCLEOTIDASE"/>
    <property type="match status" value="1"/>
</dbReference>
<evidence type="ECO:0000259" key="4">
    <source>
        <dbReference type="Pfam" id="PF02872"/>
    </source>
</evidence>
<dbReference type="Pfam" id="PF02872">
    <property type="entry name" value="5_nucleotid_C"/>
    <property type="match status" value="1"/>
</dbReference>
<dbReference type="RefSeq" id="WP_164647895.1">
    <property type="nucleotide sequence ID" value="NZ_CP047475.1"/>
</dbReference>
<proteinExistence type="inferred from homology"/>
<gene>
    <name evidence="5" type="ORF">GT360_05450</name>
</gene>
<name>A0A7Z2T2E0_9VIBR</name>